<reference evidence="1 2" key="1">
    <citation type="submission" date="2014-11" db="EMBL/GenBank/DDBJ databases">
        <authorList>
            <person name="Zhu J."/>
            <person name="Qi W."/>
            <person name="Song R."/>
        </authorList>
    </citation>
    <scope>NUCLEOTIDE SEQUENCE [LARGE SCALE GENOMIC DNA]</scope>
</reference>
<organism evidence="1 2">
    <name type="scientific">Vitrella brassicaformis (strain CCMP3155)</name>
    <dbReference type="NCBI Taxonomy" id="1169540"/>
    <lineage>
        <taxon>Eukaryota</taxon>
        <taxon>Sar</taxon>
        <taxon>Alveolata</taxon>
        <taxon>Colpodellida</taxon>
        <taxon>Vitrellaceae</taxon>
        <taxon>Vitrella</taxon>
    </lineage>
</organism>
<dbReference type="EMBL" id="CDMY01000061">
    <property type="protein sequence ID" value="CEL92252.1"/>
    <property type="molecule type" value="Genomic_DNA"/>
</dbReference>
<proteinExistence type="predicted"/>
<gene>
    <name evidence="1" type="ORF">Vbra_10978</name>
</gene>
<protein>
    <submittedName>
        <fullName evidence="1">Uncharacterized protein</fullName>
    </submittedName>
</protein>
<dbReference type="InParanoid" id="A0A0G4E9H5"/>
<name>A0A0G4E9H5_VITBC</name>
<evidence type="ECO:0000313" key="2">
    <source>
        <dbReference type="Proteomes" id="UP000041254"/>
    </source>
</evidence>
<evidence type="ECO:0000313" key="1">
    <source>
        <dbReference type="EMBL" id="CEL92252.1"/>
    </source>
</evidence>
<keyword evidence="2" id="KW-1185">Reference proteome</keyword>
<sequence>MKLRMTGGLAEFEKTMVPVDERLQHWEWHTYDKALQMVSQGRQQPYTAVEFEIGIRRLSQNPRHLRTHLDQTNCYLIDEDNKRLVVAKAE</sequence>
<dbReference type="VEuPathDB" id="CryptoDB:Vbra_10978"/>
<dbReference type="AlphaFoldDB" id="A0A0G4E9H5"/>
<dbReference type="Proteomes" id="UP000041254">
    <property type="component" value="Unassembled WGS sequence"/>
</dbReference>
<accession>A0A0G4E9H5</accession>